<dbReference type="Gene3D" id="1.20.1050.10">
    <property type="match status" value="1"/>
</dbReference>
<dbReference type="PANTHER" id="PTHR42673:SF4">
    <property type="entry name" value="MALEYLACETOACETATE ISOMERASE"/>
    <property type="match status" value="1"/>
</dbReference>
<dbReference type="InterPro" id="IPR036249">
    <property type="entry name" value="Thioredoxin-like_sf"/>
</dbReference>
<protein>
    <submittedName>
        <fullName evidence="3">Glutathione S-transferase U1</fullName>
    </submittedName>
</protein>
<name>A0AAE0G6W1_9CHLO</name>
<comment type="caution">
    <text evidence="3">The sequence shown here is derived from an EMBL/GenBank/DDBJ whole genome shotgun (WGS) entry which is preliminary data.</text>
</comment>
<evidence type="ECO:0000259" key="1">
    <source>
        <dbReference type="PROSITE" id="PS50404"/>
    </source>
</evidence>
<evidence type="ECO:0000313" key="4">
    <source>
        <dbReference type="Proteomes" id="UP001190700"/>
    </source>
</evidence>
<dbReference type="SUPFAM" id="SSF52833">
    <property type="entry name" value="Thioredoxin-like"/>
    <property type="match status" value="1"/>
</dbReference>
<feature type="domain" description="GST N-terminal" evidence="1">
    <location>
        <begin position="21"/>
        <end position="105"/>
    </location>
</feature>
<dbReference type="Pfam" id="PF14497">
    <property type="entry name" value="GST_C_3"/>
    <property type="match status" value="1"/>
</dbReference>
<dbReference type="GO" id="GO:0006749">
    <property type="term" value="P:glutathione metabolic process"/>
    <property type="evidence" value="ECO:0007669"/>
    <property type="project" value="TreeGrafter"/>
</dbReference>
<dbReference type="Gene3D" id="3.40.30.10">
    <property type="entry name" value="Glutaredoxin"/>
    <property type="match status" value="1"/>
</dbReference>
<organism evidence="3 4">
    <name type="scientific">Cymbomonas tetramitiformis</name>
    <dbReference type="NCBI Taxonomy" id="36881"/>
    <lineage>
        <taxon>Eukaryota</taxon>
        <taxon>Viridiplantae</taxon>
        <taxon>Chlorophyta</taxon>
        <taxon>Pyramimonadophyceae</taxon>
        <taxon>Pyramimonadales</taxon>
        <taxon>Pyramimonadaceae</taxon>
        <taxon>Cymbomonas</taxon>
    </lineage>
</organism>
<dbReference type="SUPFAM" id="SSF47616">
    <property type="entry name" value="GST C-terminal domain-like"/>
    <property type="match status" value="1"/>
</dbReference>
<dbReference type="CDD" id="cd00299">
    <property type="entry name" value="GST_C_family"/>
    <property type="match status" value="1"/>
</dbReference>
<evidence type="ECO:0000313" key="3">
    <source>
        <dbReference type="EMBL" id="KAK3272666.1"/>
    </source>
</evidence>
<dbReference type="InterPro" id="IPR004045">
    <property type="entry name" value="Glutathione_S-Trfase_N"/>
</dbReference>
<dbReference type="InterPro" id="IPR004046">
    <property type="entry name" value="GST_C"/>
</dbReference>
<dbReference type="Proteomes" id="UP001190700">
    <property type="component" value="Unassembled WGS sequence"/>
</dbReference>
<accession>A0AAE0G6W1</accession>
<sequence length="334" mass="37619">MVKSNAPSAGVHEEINLPHTAAIELYHNALSFCSQKVRVCLAEKGIDYESNHIHLIKTEWHENCSSLYKEVNPAITVPVLVHHGHPIYESLSQIQYIETLKPIPELIPKGLEEKVAFWTATAEVEIEGGELGSMTEEALNAAAARCFGTSVAMLSMPVFLSLYEDITWGNIFHGFLVYPNFGKAFTSFIMKLFGSNFITMAPFSTKSVPIISVGRKHTRQHLEELDKALRMDGRPYATGADFTMADVALISLFERLWQGNYEFLFEDLLAVKAYWQRIQSRSSFKQAILEHRLPIMNKARARIISMKEKVPAYKDALEGKHARGMSETDALMSH</sequence>
<gene>
    <name evidence="3" type="ORF">CYMTET_19052</name>
</gene>
<dbReference type="PROSITE" id="PS50404">
    <property type="entry name" value="GST_NTER"/>
    <property type="match status" value="1"/>
</dbReference>
<keyword evidence="4" id="KW-1185">Reference proteome</keyword>
<dbReference type="AlphaFoldDB" id="A0AAE0G6W1"/>
<dbReference type="InterPro" id="IPR010987">
    <property type="entry name" value="Glutathione-S-Trfase_C-like"/>
</dbReference>
<reference evidence="3 4" key="1">
    <citation type="journal article" date="2015" name="Genome Biol. Evol.">
        <title>Comparative Genomics of a Bacterivorous Green Alga Reveals Evolutionary Causalities and Consequences of Phago-Mixotrophic Mode of Nutrition.</title>
        <authorList>
            <person name="Burns J.A."/>
            <person name="Paasch A."/>
            <person name="Narechania A."/>
            <person name="Kim E."/>
        </authorList>
    </citation>
    <scope>NUCLEOTIDE SEQUENCE [LARGE SCALE GENOMIC DNA]</scope>
    <source>
        <strain evidence="3 4">PLY_AMNH</strain>
    </source>
</reference>
<dbReference type="CDD" id="cd00570">
    <property type="entry name" value="GST_N_family"/>
    <property type="match status" value="1"/>
</dbReference>
<dbReference type="InterPro" id="IPR036282">
    <property type="entry name" value="Glutathione-S-Trfase_C_sf"/>
</dbReference>
<dbReference type="PROSITE" id="PS50405">
    <property type="entry name" value="GST_CTER"/>
    <property type="match status" value="1"/>
</dbReference>
<dbReference type="EMBL" id="LGRX02008852">
    <property type="protein sequence ID" value="KAK3272666.1"/>
    <property type="molecule type" value="Genomic_DNA"/>
</dbReference>
<dbReference type="GO" id="GO:0005739">
    <property type="term" value="C:mitochondrion"/>
    <property type="evidence" value="ECO:0007669"/>
    <property type="project" value="TreeGrafter"/>
</dbReference>
<feature type="domain" description="GST C-terminal" evidence="2">
    <location>
        <begin position="149"/>
        <end position="295"/>
    </location>
</feature>
<evidence type="ECO:0000259" key="2">
    <source>
        <dbReference type="PROSITE" id="PS50405"/>
    </source>
</evidence>
<dbReference type="GO" id="GO:0006559">
    <property type="term" value="P:L-phenylalanine catabolic process"/>
    <property type="evidence" value="ECO:0007669"/>
    <property type="project" value="TreeGrafter"/>
</dbReference>
<proteinExistence type="predicted"/>
<dbReference type="GO" id="GO:0004364">
    <property type="term" value="F:glutathione transferase activity"/>
    <property type="evidence" value="ECO:0007669"/>
    <property type="project" value="TreeGrafter"/>
</dbReference>
<dbReference type="Pfam" id="PF13409">
    <property type="entry name" value="GST_N_2"/>
    <property type="match status" value="1"/>
</dbReference>
<dbReference type="GO" id="GO:0016034">
    <property type="term" value="F:maleylacetoacetate isomerase activity"/>
    <property type="evidence" value="ECO:0007669"/>
    <property type="project" value="TreeGrafter"/>
</dbReference>
<dbReference type="PANTHER" id="PTHR42673">
    <property type="entry name" value="MALEYLACETOACETATE ISOMERASE"/>
    <property type="match status" value="1"/>
</dbReference>